<comment type="subcellular location">
    <subcellularLocation>
        <location evidence="7">Cell membrane</location>
        <topology evidence="7">Peripheral membrane protein</topology>
    </subcellularLocation>
    <subcellularLocation>
        <location evidence="1">Membrane</location>
    </subcellularLocation>
</comment>
<dbReference type="Proteomes" id="UP000294678">
    <property type="component" value="Unassembled WGS sequence"/>
</dbReference>
<dbReference type="HAMAP" id="MF_01416">
    <property type="entry name" value="ATP_synth_delta_bact"/>
    <property type="match status" value="1"/>
</dbReference>
<dbReference type="GO" id="GO:0005886">
    <property type="term" value="C:plasma membrane"/>
    <property type="evidence" value="ECO:0007669"/>
    <property type="project" value="UniProtKB-SubCell"/>
</dbReference>
<keyword evidence="4 7" id="KW-0406">Ion transport</keyword>
<keyword evidence="8" id="KW-0175">Coiled coil</keyword>
<dbReference type="RefSeq" id="WP_134112971.1">
    <property type="nucleotide sequence ID" value="NZ_SOBG01000004.1"/>
</dbReference>
<dbReference type="AlphaFoldDB" id="A0AA46I5L1"/>
<name>A0AA46I5L1_9FUSO</name>
<dbReference type="Gene3D" id="1.10.520.20">
    <property type="entry name" value="N-terminal domain of the delta subunit of the F1F0-ATP synthase"/>
    <property type="match status" value="1"/>
</dbReference>
<keyword evidence="6 7" id="KW-0066">ATP synthesis</keyword>
<keyword evidence="3 7" id="KW-0375">Hydrogen ion transport</keyword>
<organism evidence="9 10">
    <name type="scientific">Hypnocyclicus thermotrophus</name>
    <dbReference type="NCBI Taxonomy" id="1627895"/>
    <lineage>
        <taxon>Bacteria</taxon>
        <taxon>Fusobacteriati</taxon>
        <taxon>Fusobacteriota</taxon>
        <taxon>Fusobacteriia</taxon>
        <taxon>Fusobacteriales</taxon>
        <taxon>Fusobacteriaceae</taxon>
        <taxon>Hypnocyclicus</taxon>
    </lineage>
</organism>
<dbReference type="InterPro" id="IPR020781">
    <property type="entry name" value="ATPase_OSCP/d_CS"/>
</dbReference>
<gene>
    <name evidence="7" type="primary">atpH</name>
    <name evidence="9" type="ORF">EV215_1083</name>
</gene>
<reference evidence="9 10" key="1">
    <citation type="submission" date="2019-03" db="EMBL/GenBank/DDBJ databases">
        <title>Genomic Encyclopedia of Type Strains, Phase IV (KMG-IV): sequencing the most valuable type-strain genomes for metagenomic binning, comparative biology and taxonomic classification.</title>
        <authorList>
            <person name="Goeker M."/>
        </authorList>
    </citation>
    <scope>NUCLEOTIDE SEQUENCE [LARGE SCALE GENOMIC DNA]</scope>
    <source>
        <strain evidence="9 10">DSM 100055</strain>
    </source>
</reference>
<accession>A0AA46I5L1</accession>
<comment type="caution">
    <text evidence="9">The sequence shown here is derived from an EMBL/GenBank/DDBJ whole genome shotgun (WGS) entry which is preliminary data.</text>
</comment>
<evidence type="ECO:0000256" key="4">
    <source>
        <dbReference type="ARBA" id="ARBA00023065"/>
    </source>
</evidence>
<dbReference type="SUPFAM" id="SSF47928">
    <property type="entry name" value="N-terminal domain of the delta subunit of the F1F0-ATP synthase"/>
    <property type="match status" value="1"/>
</dbReference>
<keyword evidence="7" id="KW-0139">CF(1)</keyword>
<protein>
    <recommendedName>
        <fullName evidence="7">ATP synthase subunit delta</fullName>
    </recommendedName>
    <alternativeName>
        <fullName evidence="7">ATP synthase F(1) sector subunit delta</fullName>
    </alternativeName>
    <alternativeName>
        <fullName evidence="7">F-type ATPase subunit delta</fullName>
        <shortName evidence="7">F-ATPase subunit delta</shortName>
    </alternativeName>
</protein>
<evidence type="ECO:0000256" key="8">
    <source>
        <dbReference type="SAM" id="Coils"/>
    </source>
</evidence>
<keyword evidence="5 7" id="KW-0472">Membrane</keyword>
<dbReference type="InterPro" id="IPR026015">
    <property type="entry name" value="ATP_synth_OSCP/delta_N_sf"/>
</dbReference>
<comment type="similarity">
    <text evidence="7">Belongs to the ATPase delta chain family.</text>
</comment>
<dbReference type="Pfam" id="PF00213">
    <property type="entry name" value="OSCP"/>
    <property type="match status" value="1"/>
</dbReference>
<feature type="coiled-coil region" evidence="8">
    <location>
        <begin position="115"/>
        <end position="142"/>
    </location>
</feature>
<dbReference type="PANTHER" id="PTHR11910">
    <property type="entry name" value="ATP SYNTHASE DELTA CHAIN"/>
    <property type="match status" value="1"/>
</dbReference>
<evidence type="ECO:0000256" key="7">
    <source>
        <dbReference type="HAMAP-Rule" id="MF_01416"/>
    </source>
</evidence>
<evidence type="ECO:0000256" key="5">
    <source>
        <dbReference type="ARBA" id="ARBA00023136"/>
    </source>
</evidence>
<dbReference type="PROSITE" id="PS00389">
    <property type="entry name" value="ATPASE_DELTA"/>
    <property type="match status" value="1"/>
</dbReference>
<evidence type="ECO:0000313" key="9">
    <source>
        <dbReference type="EMBL" id="TDT70537.1"/>
    </source>
</evidence>
<evidence type="ECO:0000256" key="2">
    <source>
        <dbReference type="ARBA" id="ARBA00022448"/>
    </source>
</evidence>
<comment type="function">
    <text evidence="7">F(1)F(0) ATP synthase produces ATP from ADP in the presence of a proton or sodium gradient. F-type ATPases consist of two structural domains, F(1) containing the extramembraneous catalytic core and F(0) containing the membrane proton channel, linked together by a central stalk and a peripheral stalk. During catalysis, ATP synthesis in the catalytic domain of F(1) is coupled via a rotary mechanism of the central stalk subunits to proton translocation.</text>
</comment>
<evidence type="ECO:0000256" key="6">
    <source>
        <dbReference type="ARBA" id="ARBA00023310"/>
    </source>
</evidence>
<evidence type="ECO:0000256" key="3">
    <source>
        <dbReference type="ARBA" id="ARBA00022781"/>
    </source>
</evidence>
<evidence type="ECO:0000256" key="1">
    <source>
        <dbReference type="ARBA" id="ARBA00004370"/>
    </source>
</evidence>
<keyword evidence="2 7" id="KW-0813">Transport</keyword>
<comment type="function">
    <text evidence="7">This protein is part of the stalk that links CF(0) to CF(1). It either transmits conformational changes from CF(0) to CF(1) or is implicated in proton conduction.</text>
</comment>
<dbReference type="InterPro" id="IPR000711">
    <property type="entry name" value="ATPase_OSCP/dsu"/>
</dbReference>
<keyword evidence="10" id="KW-1185">Reference proteome</keyword>
<dbReference type="PRINTS" id="PR00125">
    <property type="entry name" value="ATPASEDELTA"/>
</dbReference>
<sequence length="175" mass="20181">MVDAVVGRRYATAIYELAQENNRVEDTHKELSLVMELFEKDTEFKTFITHPLVNREDKKNFMGKILKDFNENTLIILNYLIDKDRIADIRAIVSEYLKIYYEKNSILEAEAIFAVKPLENQLEDLRKKLEAKTNKTVRLTSKIDPTILGGMIVKLGDDIIDASIKSQLEAFRNGI</sequence>
<dbReference type="NCBIfam" id="TIGR01145">
    <property type="entry name" value="ATP_synt_delta"/>
    <property type="match status" value="1"/>
</dbReference>
<dbReference type="GO" id="GO:0046933">
    <property type="term" value="F:proton-transporting ATP synthase activity, rotational mechanism"/>
    <property type="evidence" value="ECO:0007669"/>
    <property type="project" value="UniProtKB-UniRule"/>
</dbReference>
<proteinExistence type="inferred from homology"/>
<dbReference type="GO" id="GO:0045259">
    <property type="term" value="C:proton-transporting ATP synthase complex"/>
    <property type="evidence" value="ECO:0007669"/>
    <property type="project" value="UniProtKB-KW"/>
</dbReference>
<evidence type="ECO:0000313" key="10">
    <source>
        <dbReference type="Proteomes" id="UP000294678"/>
    </source>
</evidence>
<dbReference type="EMBL" id="SOBG01000004">
    <property type="protein sequence ID" value="TDT70537.1"/>
    <property type="molecule type" value="Genomic_DNA"/>
</dbReference>
<keyword evidence="7" id="KW-1003">Cell membrane</keyword>